<gene>
    <name evidence="7" type="ORF">CDQ84_04905</name>
</gene>
<dbReference type="PANTHER" id="PTHR43280">
    <property type="entry name" value="ARAC-FAMILY TRANSCRIPTIONAL REGULATOR"/>
    <property type="match status" value="1"/>
</dbReference>
<keyword evidence="1" id="KW-0805">Transcription regulation</keyword>
<protein>
    <recommendedName>
        <fullName evidence="6">HTH araC/xylS-type domain-containing protein</fullName>
    </recommendedName>
</protein>
<accession>A0A2K2FPR7</accession>
<keyword evidence="2" id="KW-0238">DNA-binding</keyword>
<reference evidence="7 8" key="1">
    <citation type="submission" date="2017-06" db="EMBL/GenBank/DDBJ databases">
        <title>Investigating the central metabolism of Clostridium thermosuccinogenes.</title>
        <authorList>
            <person name="Koendjbiharie J.G."/>
            <person name="van Kranenburg R."/>
        </authorList>
    </citation>
    <scope>NUCLEOTIDE SEQUENCE [LARGE SCALE GENOMIC DNA]</scope>
    <source>
        <strain evidence="7 8">DSM 5806</strain>
    </source>
</reference>
<comment type="caution">
    <text evidence="7">The sequence shown here is derived from an EMBL/GenBank/DDBJ whole genome shotgun (WGS) entry which is preliminary data.</text>
</comment>
<dbReference type="PROSITE" id="PS01124">
    <property type="entry name" value="HTH_ARAC_FAMILY_2"/>
    <property type="match status" value="1"/>
</dbReference>
<sequence length="771" mass="88712">MDGKPIHQKVGERRLLMKKIKRFSKIKIPVLWKFIIMYLLISMLIIAALTPIYYKVLELSKLSYLADVEYSFKKNGVSMQNTLKRAYEISTQMDESPYYVKLKLMHPGDSPLLLYSKLYMSHKYFLKQMATFDDIDEAFLYLPNSYTIFGKKRVFDSAAEYFNFDVIYRDYSPDEILQWMSDMNERFKILPATLAKVHGGVQKSYLTIVMSRPGDSAITGVLLSEETLLNQFNISNLPVGSFLYITDKDNKVLFSYGYDDKEPLTGNLGKAEYDDTTFSVLKTTIAIPGCNITLGIPDYHFEEMYLPLKKMIYKYICVAMGIGILFSILFALNNYIPIKKLASIPLKNGFFKEKDTANEYSYINKFMESCSSEIKKLKTDILNMENTLRTNMLIKLLYGMVNSKDEYALVSKLIPQVNSPFRIALFEVKCQSESQNADYIGYIAYDKIQTLFPGKFMHVQLNNDKVAMIFADTEDNLKELKKLFITANQELYGFGISLNAGISDRFENKDEINKAFFHAQSSLTAAENNGLNFYSYDLIKQSQAPKLIDFYGIQKLYGLIIARNKEAVEETIKEITRKLIFGGANSKHEVIEVFCLIRFVIASVIADTELEIDDFSIIEFREDESIDVLFKSLCKNALAVMEAFESKKRNANKELKERIMKYIENNFADPDIYADSIAEKFNISRNYVYNLVREETGKSLNDYIEHLRMKRAIDLLKSTNMLVSDISAECGYNSTNTFYKVFKKVFNVSPSTFRSGLHESHLTVESLNSNR</sequence>
<keyword evidence="5" id="KW-0472">Membrane</keyword>
<dbReference type="InterPro" id="IPR018060">
    <property type="entry name" value="HTH_AraC"/>
</dbReference>
<keyword evidence="3" id="KW-0804">Transcription</keyword>
<feature type="coiled-coil region" evidence="4">
    <location>
        <begin position="634"/>
        <end position="661"/>
    </location>
</feature>
<dbReference type="GO" id="GO:0003700">
    <property type="term" value="F:DNA-binding transcription factor activity"/>
    <property type="evidence" value="ECO:0007669"/>
    <property type="project" value="InterPro"/>
</dbReference>
<proteinExistence type="predicted"/>
<feature type="domain" description="HTH araC/xylS-type" evidence="6">
    <location>
        <begin position="657"/>
        <end position="756"/>
    </location>
</feature>
<keyword evidence="8" id="KW-1185">Reference proteome</keyword>
<evidence type="ECO:0000256" key="5">
    <source>
        <dbReference type="SAM" id="Phobius"/>
    </source>
</evidence>
<dbReference type="AlphaFoldDB" id="A0A2K2FPR7"/>
<dbReference type="KEGG" id="cthd:CDO33_06915"/>
<dbReference type="InterPro" id="IPR018062">
    <property type="entry name" value="HTH_AraC-typ_CS"/>
</dbReference>
<evidence type="ECO:0000256" key="4">
    <source>
        <dbReference type="SAM" id="Coils"/>
    </source>
</evidence>
<evidence type="ECO:0000256" key="2">
    <source>
        <dbReference type="ARBA" id="ARBA00023125"/>
    </source>
</evidence>
<dbReference type="InterPro" id="IPR020449">
    <property type="entry name" value="Tscrpt_reg_AraC-type_HTH"/>
</dbReference>
<evidence type="ECO:0000259" key="6">
    <source>
        <dbReference type="PROSITE" id="PS01124"/>
    </source>
</evidence>
<dbReference type="InterPro" id="IPR009057">
    <property type="entry name" value="Homeodomain-like_sf"/>
</dbReference>
<dbReference type="Pfam" id="PF12833">
    <property type="entry name" value="HTH_18"/>
    <property type="match status" value="1"/>
</dbReference>
<evidence type="ECO:0000313" key="8">
    <source>
        <dbReference type="Proteomes" id="UP000236151"/>
    </source>
</evidence>
<feature type="transmembrane region" description="Helical" evidence="5">
    <location>
        <begin position="312"/>
        <end position="332"/>
    </location>
</feature>
<dbReference type="Gene3D" id="1.10.10.60">
    <property type="entry name" value="Homeodomain-like"/>
    <property type="match status" value="2"/>
</dbReference>
<evidence type="ECO:0000256" key="1">
    <source>
        <dbReference type="ARBA" id="ARBA00023015"/>
    </source>
</evidence>
<keyword evidence="4" id="KW-0175">Coiled coil</keyword>
<dbReference type="PANTHER" id="PTHR43280:SF10">
    <property type="entry name" value="REGULATORY PROTEIN POCR"/>
    <property type="match status" value="1"/>
</dbReference>
<dbReference type="PRINTS" id="PR00032">
    <property type="entry name" value="HTHARAC"/>
</dbReference>
<dbReference type="GO" id="GO:0043565">
    <property type="term" value="F:sequence-specific DNA binding"/>
    <property type="evidence" value="ECO:0007669"/>
    <property type="project" value="InterPro"/>
</dbReference>
<keyword evidence="5" id="KW-1133">Transmembrane helix</keyword>
<evidence type="ECO:0000256" key="3">
    <source>
        <dbReference type="ARBA" id="ARBA00023163"/>
    </source>
</evidence>
<name>A0A2K2FPR7_9CLOT</name>
<dbReference type="PROSITE" id="PS00041">
    <property type="entry name" value="HTH_ARAC_FAMILY_1"/>
    <property type="match status" value="1"/>
</dbReference>
<dbReference type="SMART" id="SM00342">
    <property type="entry name" value="HTH_ARAC"/>
    <property type="match status" value="1"/>
</dbReference>
<organism evidence="7 8">
    <name type="scientific">Clostridium thermosuccinogenes</name>
    <dbReference type="NCBI Taxonomy" id="84032"/>
    <lineage>
        <taxon>Bacteria</taxon>
        <taxon>Bacillati</taxon>
        <taxon>Bacillota</taxon>
        <taxon>Clostridia</taxon>
        <taxon>Eubacteriales</taxon>
        <taxon>Clostridiaceae</taxon>
        <taxon>Clostridium</taxon>
    </lineage>
</organism>
<dbReference type="Proteomes" id="UP000236151">
    <property type="component" value="Unassembled WGS sequence"/>
</dbReference>
<dbReference type="EMBL" id="NIOJ01000007">
    <property type="protein sequence ID" value="PNU00769.1"/>
    <property type="molecule type" value="Genomic_DNA"/>
</dbReference>
<keyword evidence="5" id="KW-0812">Transmembrane</keyword>
<evidence type="ECO:0000313" key="7">
    <source>
        <dbReference type="EMBL" id="PNU00769.1"/>
    </source>
</evidence>
<feature type="transmembrane region" description="Helical" evidence="5">
    <location>
        <begin position="31"/>
        <end position="54"/>
    </location>
</feature>
<dbReference type="SUPFAM" id="SSF46689">
    <property type="entry name" value="Homeodomain-like"/>
    <property type="match status" value="1"/>
</dbReference>